<feature type="transmembrane region" description="Helical" evidence="2">
    <location>
        <begin position="55"/>
        <end position="74"/>
    </location>
</feature>
<sequence>MSNTPETTGGDADKSHEQSPPNHESSWVTALEEGFEEIKSQPADVLFVDVLKIDLPYIIMLSMAVFGIGLVTFTGEPIGLYWEVLTIVYCLLCIYVGWRYAPTKQERVKLVWTQAMHWAAFLAAMWLIYTPAMRSLVDVNATGLNLMVLLALGTFVAGVHAEAWQICVVGLILALFVPAMAIVQRSSLFIMVALLGAIFVAVSLYMTFHSHRRELSKEETA</sequence>
<proteinExistence type="predicted"/>
<feature type="transmembrane region" description="Helical" evidence="2">
    <location>
        <begin position="141"/>
        <end position="159"/>
    </location>
</feature>
<evidence type="ECO:0000256" key="2">
    <source>
        <dbReference type="SAM" id="Phobius"/>
    </source>
</evidence>
<keyword evidence="2" id="KW-1133">Transmembrane helix</keyword>
<keyword evidence="2" id="KW-0812">Transmembrane</keyword>
<feature type="transmembrane region" description="Helical" evidence="2">
    <location>
        <begin position="110"/>
        <end position="129"/>
    </location>
</feature>
<evidence type="ECO:0000313" key="3">
    <source>
        <dbReference type="EMBL" id="CAJ0861721.1"/>
    </source>
</evidence>
<feature type="transmembrane region" description="Helical" evidence="2">
    <location>
        <begin position="80"/>
        <end position="98"/>
    </location>
</feature>
<organism evidence="3">
    <name type="scientific">freshwater sediment metagenome</name>
    <dbReference type="NCBI Taxonomy" id="556182"/>
    <lineage>
        <taxon>unclassified sequences</taxon>
        <taxon>metagenomes</taxon>
        <taxon>ecological metagenomes</taxon>
    </lineage>
</organism>
<dbReference type="EMBL" id="OY288114">
    <property type="protein sequence ID" value="CAJ0861721.1"/>
    <property type="molecule type" value="Genomic_DNA"/>
</dbReference>
<accession>A0AA48LYD7</accession>
<feature type="transmembrane region" description="Helical" evidence="2">
    <location>
        <begin position="166"/>
        <end position="183"/>
    </location>
</feature>
<keyword evidence="2" id="KW-0472">Membrane</keyword>
<dbReference type="AlphaFoldDB" id="A0AA48LYD7"/>
<name>A0AA48LYD7_9ZZZZ</name>
<evidence type="ECO:0000256" key="1">
    <source>
        <dbReference type="SAM" id="MobiDB-lite"/>
    </source>
</evidence>
<gene>
    <name evidence="3" type="ORF">AMST5_01422</name>
</gene>
<feature type="region of interest" description="Disordered" evidence="1">
    <location>
        <begin position="1"/>
        <end position="24"/>
    </location>
</feature>
<feature type="transmembrane region" description="Helical" evidence="2">
    <location>
        <begin position="189"/>
        <end position="208"/>
    </location>
</feature>
<protein>
    <submittedName>
        <fullName evidence="3">Uncharacterized protein</fullName>
    </submittedName>
</protein>
<reference evidence="3" key="1">
    <citation type="submission" date="2023-07" db="EMBL/GenBank/DDBJ databases">
        <authorList>
            <person name="Pelsma A.J. K."/>
        </authorList>
    </citation>
    <scope>NUCLEOTIDE SEQUENCE</scope>
</reference>